<dbReference type="Gene3D" id="3.30.310.160">
    <property type="entry name" value="YycH protein, domain 2"/>
    <property type="match status" value="1"/>
</dbReference>
<evidence type="ECO:0000256" key="1">
    <source>
        <dbReference type="SAM" id="Phobius"/>
    </source>
</evidence>
<keyword evidence="1" id="KW-0812">Transmembrane</keyword>
<accession>A0A1I1UIU3</accession>
<dbReference type="STRING" id="640948.SAMN05216238_103227"/>
<dbReference type="OrthoDB" id="2382185at2"/>
<keyword evidence="1" id="KW-1133">Transmembrane helix</keyword>
<feature type="domain" description="Regulatory protein YycH" evidence="2">
    <location>
        <begin position="4"/>
        <end position="428"/>
    </location>
</feature>
<keyword evidence="1" id="KW-0472">Membrane</keyword>
<evidence type="ECO:0000313" key="4">
    <source>
        <dbReference type="Proteomes" id="UP000199474"/>
    </source>
</evidence>
<gene>
    <name evidence="3" type="ORF">SAMN05216238_103227</name>
</gene>
<dbReference type="EMBL" id="FOMR01000003">
    <property type="protein sequence ID" value="SFD70515.1"/>
    <property type="molecule type" value="Genomic_DNA"/>
</dbReference>
<organism evidence="3 4">
    <name type="scientific">Lentibacillus persicus</name>
    <dbReference type="NCBI Taxonomy" id="640948"/>
    <lineage>
        <taxon>Bacteria</taxon>
        <taxon>Bacillati</taxon>
        <taxon>Bacillota</taxon>
        <taxon>Bacilli</taxon>
        <taxon>Bacillales</taxon>
        <taxon>Bacillaceae</taxon>
        <taxon>Lentibacillus</taxon>
    </lineage>
</organism>
<sequence>MRFETVKSFILWVLIGTSLLLTFALWSYTPNGERLPEDAVEESTDLGGIEESISSLVEPSSIIFKSGDNYFGFKDPSDRQSLYENMQSWTLYEFETSASNGPPSRDNMVEMVFPDAIPMELAGSLFTFNEDNYFPEWQFDRLFLTFNEDSNTLNVSFLSEHGDQEATAVINNSEKYGVLWEYLTTFEGLTEYLRVETTEKPSYIPRHQTNVPSVSVAVQTINSNLMVDILFSNPEIVSPNRIGENEIYYTDNARGIMRVYPNRRTMEFQNPLQSSTELLEPAVLLDQSIMNINDHLGWTDEYNLAELDAEASNNTVRYRLHYNGYPAFGSNYTSTIEQQYRGTELHRYYRPMYTLQNYLGGDESATLPSGMTLVEKLENSTTYNMDNVRHIKIGYDLTYQSDADAVSLDPAWFMDYNGTWQKIDFEDQSWQQGGN</sequence>
<dbReference type="RefSeq" id="WP_090082798.1">
    <property type="nucleotide sequence ID" value="NZ_FOMR01000003.1"/>
</dbReference>
<dbReference type="Pfam" id="PF07435">
    <property type="entry name" value="YycH"/>
    <property type="match status" value="1"/>
</dbReference>
<dbReference type="CDD" id="cd15787">
    <property type="entry name" value="YycH_N"/>
    <property type="match status" value="1"/>
</dbReference>
<reference evidence="4" key="1">
    <citation type="submission" date="2016-10" db="EMBL/GenBank/DDBJ databases">
        <authorList>
            <person name="Varghese N."/>
            <person name="Submissions S."/>
        </authorList>
    </citation>
    <scope>NUCLEOTIDE SEQUENCE [LARGE SCALE GENOMIC DNA]</scope>
    <source>
        <strain evidence="4">DSM 22530</strain>
    </source>
</reference>
<dbReference type="AlphaFoldDB" id="A0A1I1UIU3"/>
<proteinExistence type="predicted"/>
<feature type="transmembrane region" description="Helical" evidence="1">
    <location>
        <begin position="9"/>
        <end position="28"/>
    </location>
</feature>
<dbReference type="Proteomes" id="UP000199474">
    <property type="component" value="Unassembled WGS sequence"/>
</dbReference>
<dbReference type="InterPro" id="IPR009996">
    <property type="entry name" value="YycH"/>
</dbReference>
<keyword evidence="4" id="KW-1185">Reference proteome</keyword>
<dbReference type="InterPro" id="IPR042274">
    <property type="entry name" value="YycH/YycI_2"/>
</dbReference>
<evidence type="ECO:0000313" key="3">
    <source>
        <dbReference type="EMBL" id="SFD70515.1"/>
    </source>
</evidence>
<protein>
    <submittedName>
        <fullName evidence="3">Two-component signal transduction system YycFG, regulatory protein YycH</fullName>
    </submittedName>
</protein>
<name>A0A1I1UIU3_9BACI</name>
<evidence type="ECO:0000259" key="2">
    <source>
        <dbReference type="Pfam" id="PF07435"/>
    </source>
</evidence>